<dbReference type="Gene3D" id="3.40.50.720">
    <property type="entry name" value="NAD(P)-binding Rossmann-like Domain"/>
    <property type="match status" value="1"/>
</dbReference>
<evidence type="ECO:0000256" key="3">
    <source>
        <dbReference type="ARBA" id="ARBA00023098"/>
    </source>
</evidence>
<dbReference type="EC" id="1.2.1.84" evidence="4"/>
<name>A0ABM3V7V3_MUSDO</name>
<evidence type="ECO:0000259" key="5">
    <source>
        <dbReference type="Pfam" id="PF03015"/>
    </source>
</evidence>
<dbReference type="Pfam" id="PF03015">
    <property type="entry name" value="Sterile"/>
    <property type="match status" value="1"/>
</dbReference>
<dbReference type="InterPro" id="IPR013120">
    <property type="entry name" value="FAR_NAD-bd"/>
</dbReference>
<sequence>MPGVSTAAYVIEAQSNHLNTHLNMDIAEFYNNREIFITGGTGYLGKSLIEKLLRDCEGIKTLYMLIRPKRGKTALERLNDFKNDSIFERVRRERPNVFDKVVPIFGDCQDIGLGISQEDLNRLKNVSILFHGAAFVKFDNDLRSSILMNTRGTYELVKIALTLKQLIAFVHVSTAYIYPEGNYIEEKIYKLPNDWRTAIKLAETFDVNSLDILRLKYTNFYPNPYSFTKNLSEQIVADHSDALPVTIIRPAVVSPSYLEPEPGYLDNLNGPMGVLAVVALGVCQMSYTNPDLKLALIPVDMVTCLTIASACQRGLEILNKPKNAPLELRIQTFAPVDLFPFTLLQSAKKMVEIIKRNPIQNSVWAPSIRMTTNMYLYFVWLFLVHIPMAIFYDALLIISKKKPMLLQANRKIFYAVRTLGKFSKKYFEFQNDGMWNVLKFTLEHDENRRFYVVDPKDLDFHHAFEALVNGLKKHIFKEPLEATAATRQRFKMFVLLDKSIKLLLFLIVVRCLWKWTY</sequence>
<evidence type="ECO:0000256" key="4">
    <source>
        <dbReference type="RuleBase" id="RU363097"/>
    </source>
</evidence>
<dbReference type="RefSeq" id="XP_058981867.1">
    <property type="nucleotide sequence ID" value="XM_059125884.1"/>
</dbReference>
<dbReference type="CDD" id="cd05236">
    <property type="entry name" value="FAR-N_SDR_e"/>
    <property type="match status" value="1"/>
</dbReference>
<evidence type="ECO:0000313" key="7">
    <source>
        <dbReference type="Proteomes" id="UP001652621"/>
    </source>
</evidence>
<comment type="catalytic activity">
    <reaction evidence="4">
        <text>a long-chain fatty acyl-CoA + 2 NADPH + 2 H(+) = a long-chain primary fatty alcohol + 2 NADP(+) + CoA</text>
        <dbReference type="Rhea" id="RHEA:52716"/>
        <dbReference type="ChEBI" id="CHEBI:15378"/>
        <dbReference type="ChEBI" id="CHEBI:57287"/>
        <dbReference type="ChEBI" id="CHEBI:57783"/>
        <dbReference type="ChEBI" id="CHEBI:58349"/>
        <dbReference type="ChEBI" id="CHEBI:77396"/>
        <dbReference type="ChEBI" id="CHEBI:83139"/>
        <dbReference type="EC" id="1.2.1.84"/>
    </reaction>
</comment>
<feature type="transmembrane region" description="Helical" evidence="4">
    <location>
        <begin position="375"/>
        <end position="398"/>
    </location>
</feature>
<dbReference type="InterPro" id="IPR033640">
    <property type="entry name" value="FAR_C"/>
</dbReference>
<comment type="similarity">
    <text evidence="1 4">Belongs to the fatty acyl-CoA reductase family.</text>
</comment>
<accession>A0ABM3V7V3</accession>
<protein>
    <recommendedName>
        <fullName evidence="4">Fatty acyl-CoA reductase</fullName>
        <ecNumber evidence="4">1.2.1.84</ecNumber>
    </recommendedName>
</protein>
<keyword evidence="4" id="KW-0521">NADP</keyword>
<keyword evidence="4" id="KW-0472">Membrane</keyword>
<dbReference type="GeneID" id="101890887"/>
<keyword evidence="3 4" id="KW-0443">Lipid metabolism</keyword>
<keyword evidence="7" id="KW-1185">Reference proteome</keyword>
<dbReference type="PANTHER" id="PTHR11011:SF24">
    <property type="entry name" value="FATTY ACYL-COA REDUCTASE"/>
    <property type="match status" value="1"/>
</dbReference>
<keyword evidence="2 4" id="KW-0444">Lipid biosynthesis</keyword>
<keyword evidence="4" id="KW-1133">Transmembrane helix</keyword>
<feature type="domain" description="Fatty acyl-CoA reductase C-terminal" evidence="5">
    <location>
        <begin position="385"/>
        <end position="478"/>
    </location>
</feature>
<evidence type="ECO:0000256" key="1">
    <source>
        <dbReference type="ARBA" id="ARBA00005928"/>
    </source>
</evidence>
<dbReference type="CDD" id="cd09071">
    <property type="entry name" value="FAR_C"/>
    <property type="match status" value="1"/>
</dbReference>
<feature type="domain" description="Thioester reductase (TE)" evidence="6">
    <location>
        <begin position="37"/>
        <end position="303"/>
    </location>
</feature>
<organism evidence="7 8">
    <name type="scientific">Musca domestica</name>
    <name type="common">House fly</name>
    <dbReference type="NCBI Taxonomy" id="7370"/>
    <lineage>
        <taxon>Eukaryota</taxon>
        <taxon>Metazoa</taxon>
        <taxon>Ecdysozoa</taxon>
        <taxon>Arthropoda</taxon>
        <taxon>Hexapoda</taxon>
        <taxon>Insecta</taxon>
        <taxon>Pterygota</taxon>
        <taxon>Neoptera</taxon>
        <taxon>Endopterygota</taxon>
        <taxon>Diptera</taxon>
        <taxon>Brachycera</taxon>
        <taxon>Muscomorpha</taxon>
        <taxon>Muscoidea</taxon>
        <taxon>Muscidae</taxon>
        <taxon>Musca</taxon>
    </lineage>
</organism>
<dbReference type="Proteomes" id="UP001652621">
    <property type="component" value="Unplaced"/>
</dbReference>
<proteinExistence type="inferred from homology"/>
<dbReference type="InterPro" id="IPR036291">
    <property type="entry name" value="NAD(P)-bd_dom_sf"/>
</dbReference>
<dbReference type="PANTHER" id="PTHR11011">
    <property type="entry name" value="MALE STERILITY PROTEIN 2-RELATED"/>
    <property type="match status" value="1"/>
</dbReference>
<dbReference type="SUPFAM" id="SSF51735">
    <property type="entry name" value="NAD(P)-binding Rossmann-fold domains"/>
    <property type="match status" value="1"/>
</dbReference>
<dbReference type="InterPro" id="IPR026055">
    <property type="entry name" value="FAR"/>
</dbReference>
<reference evidence="8" key="1">
    <citation type="submission" date="2025-08" db="UniProtKB">
        <authorList>
            <consortium name="RefSeq"/>
        </authorList>
    </citation>
    <scope>IDENTIFICATION</scope>
    <source>
        <strain evidence="8">Aabys</strain>
        <tissue evidence="8">Whole body</tissue>
    </source>
</reference>
<evidence type="ECO:0000313" key="8">
    <source>
        <dbReference type="RefSeq" id="XP_058981867.1"/>
    </source>
</evidence>
<comment type="function">
    <text evidence="4">Catalyzes the reduction of fatty acyl-CoA to fatty alcohols.</text>
</comment>
<gene>
    <name evidence="8" type="primary">LOC101890887</name>
</gene>
<dbReference type="Pfam" id="PF07993">
    <property type="entry name" value="NAD_binding_4"/>
    <property type="match status" value="1"/>
</dbReference>
<evidence type="ECO:0000259" key="6">
    <source>
        <dbReference type="Pfam" id="PF07993"/>
    </source>
</evidence>
<keyword evidence="4" id="KW-0812">Transmembrane</keyword>
<evidence type="ECO:0000256" key="2">
    <source>
        <dbReference type="ARBA" id="ARBA00022516"/>
    </source>
</evidence>
<keyword evidence="4" id="KW-0560">Oxidoreductase</keyword>